<organism evidence="4 5">
    <name type="scientific">Sphaerisporangium aureirubrum</name>
    <dbReference type="NCBI Taxonomy" id="1544736"/>
    <lineage>
        <taxon>Bacteria</taxon>
        <taxon>Bacillati</taxon>
        <taxon>Actinomycetota</taxon>
        <taxon>Actinomycetes</taxon>
        <taxon>Streptosporangiales</taxon>
        <taxon>Streptosporangiaceae</taxon>
        <taxon>Sphaerisporangium</taxon>
    </lineage>
</organism>
<feature type="compositionally biased region" description="Basic and acidic residues" evidence="2">
    <location>
        <begin position="20"/>
        <end position="37"/>
    </location>
</feature>
<sequence length="200" mass="20870">MRGEQPAPKQSPQHLRGHARLREAAPARPAERPDVPRQGDLVCPEWPLRYAGTFRVLVTRLSAGSASRAARAAVREALAATGVTAECTGEAEVIVAELAANAEKHAPGPYELRVHCLSGIPMWCEMVDGGEKPGAVASLLARLQRADGPDPLELMSEGGRGLLLAHLLSGGRCCAYPTTLSTGGIGQAVAFALPSAVSPV</sequence>
<accession>A0ABW1NCC5</accession>
<gene>
    <name evidence="4" type="ORF">ACFP1K_05245</name>
</gene>
<dbReference type="EMBL" id="JBHSRF010000005">
    <property type="protein sequence ID" value="MFC6080553.1"/>
    <property type="molecule type" value="Genomic_DNA"/>
</dbReference>
<keyword evidence="1" id="KW-0418">Kinase</keyword>
<comment type="caution">
    <text evidence="4">The sequence shown here is derived from an EMBL/GenBank/DDBJ whole genome shotgun (WGS) entry which is preliminary data.</text>
</comment>
<dbReference type="RefSeq" id="WP_380747450.1">
    <property type="nucleotide sequence ID" value="NZ_JBHSRF010000005.1"/>
</dbReference>
<name>A0ABW1NCC5_9ACTN</name>
<reference evidence="5" key="1">
    <citation type="journal article" date="2019" name="Int. J. Syst. Evol. Microbiol.">
        <title>The Global Catalogue of Microorganisms (GCM) 10K type strain sequencing project: providing services to taxonomists for standard genome sequencing and annotation.</title>
        <authorList>
            <consortium name="The Broad Institute Genomics Platform"/>
            <consortium name="The Broad Institute Genome Sequencing Center for Infectious Disease"/>
            <person name="Wu L."/>
            <person name="Ma J."/>
        </authorList>
    </citation>
    <scope>NUCLEOTIDE SEQUENCE [LARGE SCALE GENOMIC DNA]</scope>
    <source>
        <strain evidence="5">JCM 30346</strain>
    </source>
</reference>
<dbReference type="InterPro" id="IPR036890">
    <property type="entry name" value="HATPase_C_sf"/>
</dbReference>
<dbReference type="GO" id="GO:0005524">
    <property type="term" value="F:ATP binding"/>
    <property type="evidence" value="ECO:0007669"/>
    <property type="project" value="UniProtKB-KW"/>
</dbReference>
<dbReference type="InterPro" id="IPR050267">
    <property type="entry name" value="Anti-sigma-factor_SerPK"/>
</dbReference>
<evidence type="ECO:0000256" key="1">
    <source>
        <dbReference type="ARBA" id="ARBA00022527"/>
    </source>
</evidence>
<evidence type="ECO:0000256" key="2">
    <source>
        <dbReference type="SAM" id="MobiDB-lite"/>
    </source>
</evidence>
<dbReference type="PANTHER" id="PTHR35526">
    <property type="entry name" value="ANTI-SIGMA-F FACTOR RSBW-RELATED"/>
    <property type="match status" value="1"/>
</dbReference>
<evidence type="ECO:0000259" key="3">
    <source>
        <dbReference type="Pfam" id="PF13581"/>
    </source>
</evidence>
<dbReference type="Pfam" id="PF13581">
    <property type="entry name" value="HATPase_c_2"/>
    <property type="match status" value="1"/>
</dbReference>
<keyword evidence="1" id="KW-0808">Transferase</keyword>
<feature type="domain" description="Histidine kinase/HSP90-like ATPase" evidence="3">
    <location>
        <begin position="68"/>
        <end position="168"/>
    </location>
</feature>
<dbReference type="Gene3D" id="3.30.565.10">
    <property type="entry name" value="Histidine kinase-like ATPase, C-terminal domain"/>
    <property type="match status" value="1"/>
</dbReference>
<evidence type="ECO:0000313" key="5">
    <source>
        <dbReference type="Proteomes" id="UP001596137"/>
    </source>
</evidence>
<feature type="region of interest" description="Disordered" evidence="2">
    <location>
        <begin position="1"/>
        <end position="38"/>
    </location>
</feature>
<dbReference type="InterPro" id="IPR003594">
    <property type="entry name" value="HATPase_dom"/>
</dbReference>
<dbReference type="Proteomes" id="UP001596137">
    <property type="component" value="Unassembled WGS sequence"/>
</dbReference>
<keyword evidence="4" id="KW-0067">ATP-binding</keyword>
<dbReference type="PANTHER" id="PTHR35526:SF3">
    <property type="entry name" value="ANTI-SIGMA-F FACTOR RSBW"/>
    <property type="match status" value="1"/>
</dbReference>
<protein>
    <submittedName>
        <fullName evidence="4">ATP-binding protein</fullName>
    </submittedName>
</protein>
<keyword evidence="5" id="KW-1185">Reference proteome</keyword>
<keyword evidence="4" id="KW-0547">Nucleotide-binding</keyword>
<evidence type="ECO:0000313" key="4">
    <source>
        <dbReference type="EMBL" id="MFC6080553.1"/>
    </source>
</evidence>
<proteinExistence type="predicted"/>
<keyword evidence="1" id="KW-0723">Serine/threonine-protein kinase</keyword>